<evidence type="ECO:0000256" key="4">
    <source>
        <dbReference type="ARBA" id="ARBA00010398"/>
    </source>
</evidence>
<evidence type="ECO:0000256" key="19">
    <source>
        <dbReference type="PROSITE-ProRule" id="PRU00333"/>
    </source>
</evidence>
<keyword evidence="10 19" id="KW-0808">Transferase</keyword>
<evidence type="ECO:0000256" key="2">
    <source>
        <dbReference type="ARBA" id="ARBA00001956"/>
    </source>
</evidence>
<dbReference type="GO" id="GO:0032259">
    <property type="term" value="P:methylation"/>
    <property type="evidence" value="ECO:0007669"/>
    <property type="project" value="UniProtKB-KW"/>
</dbReference>
<dbReference type="PIRSF" id="PIRSF037505">
    <property type="entry name" value="Betaine_HMT"/>
    <property type="match status" value="1"/>
</dbReference>
<evidence type="ECO:0000313" key="22">
    <source>
        <dbReference type="Proteomes" id="UP000724657"/>
    </source>
</evidence>
<evidence type="ECO:0000256" key="14">
    <source>
        <dbReference type="ARBA" id="ARBA00023167"/>
    </source>
</evidence>
<keyword evidence="8" id="KW-0028">Amino-acid biosynthesis</keyword>
<dbReference type="Pfam" id="PF02574">
    <property type="entry name" value="S-methyl_trans"/>
    <property type="match status" value="1"/>
</dbReference>
<dbReference type="PROSITE" id="PS50970">
    <property type="entry name" value="HCY"/>
    <property type="match status" value="1"/>
</dbReference>
<organism evidence="21 22">
    <name type="scientific">Candidatus Fusobacterium pullicola</name>
    <dbReference type="NCBI Taxonomy" id="2838601"/>
    <lineage>
        <taxon>Bacteria</taxon>
        <taxon>Fusobacteriati</taxon>
        <taxon>Fusobacteriota</taxon>
        <taxon>Fusobacteriia</taxon>
        <taxon>Fusobacteriales</taxon>
        <taxon>Fusobacteriaceae</taxon>
        <taxon>Fusobacterium</taxon>
    </lineage>
</organism>
<dbReference type="GO" id="GO:0046653">
    <property type="term" value="P:tetrahydrofolate metabolic process"/>
    <property type="evidence" value="ECO:0007669"/>
    <property type="project" value="TreeGrafter"/>
</dbReference>
<keyword evidence="7 19" id="KW-0489">Methyltransferase</keyword>
<sequence length="316" mass="35965">MTFLEDLKKRILIMDGAMGTTIKSYHIPSKYFLIKGNYYEALNLSYPELIKNIHQKYIEAGADILKTNTFNCSNIALQNPKFIDMVYTLSKEGAKIARESADISMKKIYVAGSIGPTNTSLSKYKNLSEIEKNFNILKSTYYKHINGLIDGGVNILLIETIYDYLNAQCIISVIEDIFHKRNIFLPVMLSFTINKNGKIFTGQDIKYLVCNLDRKFVVSFGFNCSFGSKGIKIFIKLLESLTTKPISLHPNAGFPDINEYYPETPEIMLENLKSLIENSELNFIGGCCGTSFEHIRKLSIYSKNKTPRNFTFCFDI</sequence>
<evidence type="ECO:0000256" key="10">
    <source>
        <dbReference type="ARBA" id="ARBA00022679"/>
    </source>
</evidence>
<feature type="binding site" evidence="18 19">
    <location>
        <position position="287"/>
    </location>
    <ligand>
        <name>Zn(2+)</name>
        <dbReference type="ChEBI" id="CHEBI:29105"/>
    </ligand>
</feature>
<evidence type="ECO:0000256" key="5">
    <source>
        <dbReference type="ARBA" id="ARBA00012032"/>
    </source>
</evidence>
<dbReference type="GO" id="GO:0050667">
    <property type="term" value="P:homocysteine metabolic process"/>
    <property type="evidence" value="ECO:0007669"/>
    <property type="project" value="TreeGrafter"/>
</dbReference>
<keyword evidence="11" id="KW-0949">S-adenosyl-L-methionine</keyword>
<keyword evidence="13 18" id="KW-0862">Zinc</keyword>
<reference evidence="21" key="1">
    <citation type="journal article" date="2021" name="PeerJ">
        <title>Extensive microbial diversity within the chicken gut microbiome revealed by metagenomics and culture.</title>
        <authorList>
            <person name="Gilroy R."/>
            <person name="Ravi A."/>
            <person name="Getino M."/>
            <person name="Pursley I."/>
            <person name="Horton D.L."/>
            <person name="Alikhan N.F."/>
            <person name="Baker D."/>
            <person name="Gharbi K."/>
            <person name="Hall N."/>
            <person name="Watson M."/>
            <person name="Adriaenssens E.M."/>
            <person name="Foster-Nyarko E."/>
            <person name="Jarju S."/>
            <person name="Secka A."/>
            <person name="Antonio M."/>
            <person name="Oren A."/>
            <person name="Chaudhuri R.R."/>
            <person name="La Ragione R."/>
            <person name="Hildebrand F."/>
            <person name="Pallen M.J."/>
        </authorList>
    </citation>
    <scope>NUCLEOTIDE SEQUENCE</scope>
    <source>
        <strain evidence="21">A6-441</strain>
    </source>
</reference>
<protein>
    <recommendedName>
        <fullName evidence="6">Methionine synthase</fullName>
        <ecNumber evidence="5">2.1.1.13</ecNumber>
    </recommendedName>
    <alternativeName>
        <fullName evidence="17">5-methyltetrahydrofolate--homocysteine methyltransferase</fullName>
    </alternativeName>
</protein>
<dbReference type="EC" id="2.1.1.13" evidence="5"/>
<dbReference type="InterPro" id="IPR003726">
    <property type="entry name" value="HCY_dom"/>
</dbReference>
<comment type="catalytic activity">
    <reaction evidence="1">
        <text>(6S)-5-methyl-5,6,7,8-tetrahydrofolate + L-homocysteine = (6S)-5,6,7,8-tetrahydrofolate + L-methionine</text>
        <dbReference type="Rhea" id="RHEA:11172"/>
        <dbReference type="ChEBI" id="CHEBI:18608"/>
        <dbReference type="ChEBI" id="CHEBI:57453"/>
        <dbReference type="ChEBI" id="CHEBI:57844"/>
        <dbReference type="ChEBI" id="CHEBI:58199"/>
        <dbReference type="EC" id="2.1.1.13"/>
    </reaction>
</comment>
<dbReference type="EMBL" id="JAHLFN010000068">
    <property type="protein sequence ID" value="MBU3842809.1"/>
    <property type="molecule type" value="Genomic_DNA"/>
</dbReference>
<evidence type="ECO:0000256" key="12">
    <source>
        <dbReference type="ARBA" id="ARBA00022723"/>
    </source>
</evidence>
<evidence type="ECO:0000313" key="21">
    <source>
        <dbReference type="EMBL" id="MBU3842809.1"/>
    </source>
</evidence>
<comment type="cofactor">
    <cofactor evidence="18">
        <name>Zn(2+)</name>
        <dbReference type="ChEBI" id="CHEBI:29105"/>
    </cofactor>
    <text evidence="18">Binds 1 zinc ion per subunit.</text>
</comment>
<accession>A0A9E2L0H8</accession>
<comment type="cofactor">
    <cofactor evidence="2">
        <name>methylcob(III)alamin</name>
        <dbReference type="ChEBI" id="CHEBI:28115"/>
    </cofactor>
</comment>
<comment type="pathway">
    <text evidence="3">Amino-acid biosynthesis; L-methionine biosynthesis via de novo pathway; L-methionine from L-homocysteine (MetH route): step 1/1.</text>
</comment>
<dbReference type="InterPro" id="IPR036589">
    <property type="entry name" value="HCY_dom_sf"/>
</dbReference>
<keyword evidence="9" id="KW-0846">Cobalamin</keyword>
<dbReference type="PANTHER" id="PTHR45833:SF1">
    <property type="entry name" value="METHIONINE SYNTHASE"/>
    <property type="match status" value="1"/>
</dbReference>
<dbReference type="AlphaFoldDB" id="A0A9E2L0H8"/>
<dbReference type="GO" id="GO:0008705">
    <property type="term" value="F:methionine synthase activity"/>
    <property type="evidence" value="ECO:0007669"/>
    <property type="project" value="UniProtKB-EC"/>
</dbReference>
<evidence type="ECO:0000256" key="1">
    <source>
        <dbReference type="ARBA" id="ARBA00001700"/>
    </source>
</evidence>
<dbReference type="GO" id="GO:0008270">
    <property type="term" value="F:zinc ion binding"/>
    <property type="evidence" value="ECO:0007669"/>
    <property type="project" value="InterPro"/>
</dbReference>
<dbReference type="InterPro" id="IPR017226">
    <property type="entry name" value="BHMT-like"/>
</dbReference>
<dbReference type="GO" id="GO:0005829">
    <property type="term" value="C:cytosol"/>
    <property type="evidence" value="ECO:0007669"/>
    <property type="project" value="TreeGrafter"/>
</dbReference>
<evidence type="ECO:0000256" key="17">
    <source>
        <dbReference type="ARBA" id="ARBA00031040"/>
    </source>
</evidence>
<dbReference type="Gene3D" id="3.20.20.330">
    <property type="entry name" value="Homocysteine-binding-like domain"/>
    <property type="match status" value="1"/>
</dbReference>
<feature type="binding site" evidence="18 19">
    <location>
        <position position="288"/>
    </location>
    <ligand>
        <name>Zn(2+)</name>
        <dbReference type="ChEBI" id="CHEBI:29105"/>
    </ligand>
</feature>
<gene>
    <name evidence="21" type="ORF">IAA47_07495</name>
</gene>
<keyword evidence="15" id="KW-0170">Cobalt</keyword>
<keyword evidence="12 18" id="KW-0479">Metal-binding</keyword>
<evidence type="ECO:0000256" key="3">
    <source>
        <dbReference type="ARBA" id="ARBA00005178"/>
    </source>
</evidence>
<evidence type="ECO:0000256" key="18">
    <source>
        <dbReference type="PIRSR" id="PIRSR037505-2"/>
    </source>
</evidence>
<evidence type="ECO:0000256" key="7">
    <source>
        <dbReference type="ARBA" id="ARBA00022603"/>
    </source>
</evidence>
<dbReference type="FunFam" id="3.20.20.330:FF:000001">
    <property type="entry name" value="Methionine synthase"/>
    <property type="match status" value="1"/>
</dbReference>
<evidence type="ECO:0000256" key="13">
    <source>
        <dbReference type="ARBA" id="ARBA00022833"/>
    </source>
</evidence>
<evidence type="ECO:0000256" key="11">
    <source>
        <dbReference type="ARBA" id="ARBA00022691"/>
    </source>
</evidence>
<evidence type="ECO:0000256" key="9">
    <source>
        <dbReference type="ARBA" id="ARBA00022628"/>
    </source>
</evidence>
<keyword evidence="14" id="KW-0486">Methionine biosynthesis</keyword>
<dbReference type="PANTHER" id="PTHR45833">
    <property type="entry name" value="METHIONINE SYNTHASE"/>
    <property type="match status" value="1"/>
</dbReference>
<proteinExistence type="inferred from homology"/>
<dbReference type="GO" id="GO:0031419">
    <property type="term" value="F:cobalamin binding"/>
    <property type="evidence" value="ECO:0007669"/>
    <property type="project" value="UniProtKB-KW"/>
</dbReference>
<comment type="function">
    <text evidence="16">Catalyzes the transfer of a methyl group from methyl-cobalamin to homocysteine, yielding enzyme-bound cob(I)alamin and methionine. Subsequently, remethylates the cofactor using methyltetrahydrofolate.</text>
</comment>
<comment type="similarity">
    <text evidence="4">Belongs to the vitamin-B12 dependent methionine synthase family.</text>
</comment>
<comment type="caution">
    <text evidence="21">The sequence shown here is derived from an EMBL/GenBank/DDBJ whole genome shotgun (WGS) entry which is preliminary data.</text>
</comment>
<dbReference type="SUPFAM" id="SSF82282">
    <property type="entry name" value="Homocysteine S-methyltransferase"/>
    <property type="match status" value="1"/>
</dbReference>
<evidence type="ECO:0000256" key="6">
    <source>
        <dbReference type="ARBA" id="ARBA00013998"/>
    </source>
</evidence>
<evidence type="ECO:0000259" key="20">
    <source>
        <dbReference type="PROSITE" id="PS50970"/>
    </source>
</evidence>
<feature type="domain" description="Hcy-binding" evidence="20">
    <location>
        <begin position="1"/>
        <end position="302"/>
    </location>
</feature>
<dbReference type="InterPro" id="IPR050554">
    <property type="entry name" value="Met_Synthase/Corrinoid"/>
</dbReference>
<feature type="binding site" evidence="18 19">
    <location>
        <position position="224"/>
    </location>
    <ligand>
        <name>Zn(2+)</name>
        <dbReference type="ChEBI" id="CHEBI:29105"/>
    </ligand>
</feature>
<evidence type="ECO:0000256" key="15">
    <source>
        <dbReference type="ARBA" id="ARBA00023285"/>
    </source>
</evidence>
<reference evidence="21" key="2">
    <citation type="submission" date="2021-04" db="EMBL/GenBank/DDBJ databases">
        <authorList>
            <person name="Gilroy R."/>
        </authorList>
    </citation>
    <scope>NUCLEOTIDE SEQUENCE</scope>
    <source>
        <strain evidence="21">A6-441</strain>
    </source>
</reference>
<evidence type="ECO:0000256" key="16">
    <source>
        <dbReference type="ARBA" id="ARBA00025552"/>
    </source>
</evidence>
<dbReference type="Proteomes" id="UP000724657">
    <property type="component" value="Unassembled WGS sequence"/>
</dbReference>
<evidence type="ECO:0000256" key="8">
    <source>
        <dbReference type="ARBA" id="ARBA00022605"/>
    </source>
</evidence>
<name>A0A9E2L0H8_9FUSO</name>